<feature type="transmembrane region" description="Helical" evidence="7">
    <location>
        <begin position="425"/>
        <end position="446"/>
    </location>
</feature>
<feature type="transmembrane region" description="Helical" evidence="7">
    <location>
        <begin position="513"/>
        <end position="536"/>
    </location>
</feature>
<evidence type="ECO:0000256" key="7">
    <source>
        <dbReference type="SAM" id="Phobius"/>
    </source>
</evidence>
<feature type="transmembrane region" description="Helical" evidence="7">
    <location>
        <begin position="96"/>
        <end position="113"/>
    </location>
</feature>
<dbReference type="Pfam" id="PF07690">
    <property type="entry name" value="MFS_1"/>
    <property type="match status" value="1"/>
</dbReference>
<dbReference type="OrthoDB" id="10262656at2759"/>
<feature type="compositionally biased region" description="Polar residues" evidence="6">
    <location>
        <begin position="16"/>
        <end position="27"/>
    </location>
</feature>
<evidence type="ECO:0000256" key="4">
    <source>
        <dbReference type="ARBA" id="ARBA00022989"/>
    </source>
</evidence>
<evidence type="ECO:0000313" key="9">
    <source>
        <dbReference type="EMBL" id="CAD7090487.1"/>
    </source>
</evidence>
<feature type="transmembrane region" description="Helical" evidence="7">
    <location>
        <begin position="328"/>
        <end position="347"/>
    </location>
</feature>
<evidence type="ECO:0000256" key="1">
    <source>
        <dbReference type="ARBA" id="ARBA00004141"/>
    </source>
</evidence>
<feature type="transmembrane region" description="Helical" evidence="7">
    <location>
        <begin position="452"/>
        <end position="472"/>
    </location>
</feature>
<evidence type="ECO:0000256" key="2">
    <source>
        <dbReference type="ARBA" id="ARBA00022448"/>
    </source>
</evidence>
<feature type="transmembrane region" description="Helical" evidence="7">
    <location>
        <begin position="484"/>
        <end position="507"/>
    </location>
</feature>
<dbReference type="Gene3D" id="1.20.1250.20">
    <property type="entry name" value="MFS general substrate transporter like domains"/>
    <property type="match status" value="1"/>
</dbReference>
<evidence type="ECO:0000256" key="3">
    <source>
        <dbReference type="ARBA" id="ARBA00022692"/>
    </source>
</evidence>
<dbReference type="InterPro" id="IPR011701">
    <property type="entry name" value="MFS"/>
</dbReference>
<sequence length="561" mass="62925">MELSPSENEAYESCERSNSGSVPNSNDLDAKEKTQSDDLVSIETALEATGFGMYNYYLIILVGVISGGLFVELFALGMYLPVTDCDIKLSAQEKGVITAVQLAGVLSSCYFWGFMGDIKGRRKTIIPAVMIAFLTDVVTSFLSDFWSIAAFRYINGFFIAATCTIPFTYLGEFHTKEMRSKAIMYANVVYSLSIAVIIFLAWLVINQEWKLNIPFLGIVYKPWRLHLIVNFLLVFICGIILTFMPESPKFTLLEGKQEQTLTVLRNIYKRNNRNAKDEYPFTRIRQEEGTNQWTLNASEMCSFFGIVRQIWNQTVPLLKPPFLQRTTFLSLILFIFFFTMRGVYPWYTTIVNDVAEYQNLYTNHTTMCNIMSTVAEYKSLKSESEKIECKETLATTTYIYNLILEALFLSISITMSILVRYIDKFYILFVNLSITGTCGILSAYVIDPQAAVFLFSILQAGATCIGIFNVVTVELFPTNLRATAGCMVFIIGCVGGILGANVVATLLETTCEIAFVLSGGCILLAGILSLGLIPIVRRILRQEESIEEKNTIKNQSVSNGL</sequence>
<dbReference type="InterPro" id="IPR036259">
    <property type="entry name" value="MFS_trans_sf"/>
</dbReference>
<evidence type="ECO:0000313" key="10">
    <source>
        <dbReference type="Proteomes" id="UP000594454"/>
    </source>
</evidence>
<keyword evidence="5 7" id="KW-0472">Membrane</keyword>
<dbReference type="AlphaFoldDB" id="A0A7R8V1J1"/>
<feature type="transmembrane region" description="Helical" evidence="7">
    <location>
        <begin position="225"/>
        <end position="244"/>
    </location>
</feature>
<dbReference type="EMBL" id="LR899013">
    <property type="protein sequence ID" value="CAD7090487.1"/>
    <property type="molecule type" value="Genomic_DNA"/>
</dbReference>
<dbReference type="InterPro" id="IPR020846">
    <property type="entry name" value="MFS_dom"/>
</dbReference>
<dbReference type="GO" id="GO:0016020">
    <property type="term" value="C:membrane"/>
    <property type="evidence" value="ECO:0007669"/>
    <property type="project" value="UniProtKB-SubCell"/>
</dbReference>
<keyword evidence="4 7" id="KW-1133">Transmembrane helix</keyword>
<keyword evidence="3 7" id="KW-0812">Transmembrane</keyword>
<feature type="transmembrane region" description="Helical" evidence="7">
    <location>
        <begin position="149"/>
        <end position="170"/>
    </location>
</feature>
<reference evidence="9 10" key="1">
    <citation type="submission" date="2020-11" db="EMBL/GenBank/DDBJ databases">
        <authorList>
            <person name="Wallbank WR R."/>
            <person name="Pardo Diaz C."/>
            <person name="Kozak K."/>
            <person name="Martin S."/>
            <person name="Jiggins C."/>
            <person name="Moest M."/>
            <person name="Warren A I."/>
            <person name="Generalovic N T."/>
            <person name="Byers J.R.P. K."/>
            <person name="Montejo-Kovacevich G."/>
            <person name="Yen C E."/>
        </authorList>
    </citation>
    <scope>NUCLEOTIDE SEQUENCE [LARGE SCALE GENOMIC DNA]</scope>
</reference>
<organism evidence="9 10">
    <name type="scientific">Hermetia illucens</name>
    <name type="common">Black soldier fly</name>
    <dbReference type="NCBI Taxonomy" id="343691"/>
    <lineage>
        <taxon>Eukaryota</taxon>
        <taxon>Metazoa</taxon>
        <taxon>Ecdysozoa</taxon>
        <taxon>Arthropoda</taxon>
        <taxon>Hexapoda</taxon>
        <taxon>Insecta</taxon>
        <taxon>Pterygota</taxon>
        <taxon>Neoptera</taxon>
        <taxon>Endopterygota</taxon>
        <taxon>Diptera</taxon>
        <taxon>Brachycera</taxon>
        <taxon>Stratiomyomorpha</taxon>
        <taxon>Stratiomyidae</taxon>
        <taxon>Hermetiinae</taxon>
        <taxon>Hermetia</taxon>
    </lineage>
</organism>
<dbReference type="PANTHER" id="PTHR23511">
    <property type="entry name" value="SYNAPTIC VESICLE GLYCOPROTEIN 2"/>
    <property type="match status" value="1"/>
</dbReference>
<gene>
    <name evidence="9" type="ORF">HERILL_LOCUS12966</name>
</gene>
<accession>A0A7R8V1J1</accession>
<feature type="transmembrane region" description="Helical" evidence="7">
    <location>
        <begin position="56"/>
        <end position="76"/>
    </location>
</feature>
<dbReference type="PROSITE" id="PS50850">
    <property type="entry name" value="MFS"/>
    <property type="match status" value="1"/>
</dbReference>
<feature type="transmembrane region" description="Helical" evidence="7">
    <location>
        <begin position="398"/>
        <end position="418"/>
    </location>
</feature>
<dbReference type="PANTHER" id="PTHR23511:SF35">
    <property type="entry name" value="MAJOR FACILITATOR SUPERFAMILY (MFS) PROFILE DOMAIN-CONTAINING PROTEIN"/>
    <property type="match status" value="1"/>
</dbReference>
<feature type="transmembrane region" description="Helical" evidence="7">
    <location>
        <begin position="125"/>
        <end position="143"/>
    </location>
</feature>
<dbReference type="GO" id="GO:0022857">
    <property type="term" value="F:transmembrane transporter activity"/>
    <property type="evidence" value="ECO:0007669"/>
    <property type="project" value="InterPro"/>
</dbReference>
<feature type="transmembrane region" description="Helical" evidence="7">
    <location>
        <begin position="182"/>
        <end position="205"/>
    </location>
</feature>
<evidence type="ECO:0000256" key="5">
    <source>
        <dbReference type="ARBA" id="ARBA00023136"/>
    </source>
</evidence>
<keyword evidence="2" id="KW-0813">Transport</keyword>
<protein>
    <recommendedName>
        <fullName evidence="8">Major facilitator superfamily (MFS) profile domain-containing protein</fullName>
    </recommendedName>
</protein>
<evidence type="ECO:0000259" key="8">
    <source>
        <dbReference type="PROSITE" id="PS50850"/>
    </source>
</evidence>
<dbReference type="InParanoid" id="A0A7R8V1J1"/>
<evidence type="ECO:0000256" key="6">
    <source>
        <dbReference type="SAM" id="MobiDB-lite"/>
    </source>
</evidence>
<dbReference type="Proteomes" id="UP000594454">
    <property type="component" value="Chromosome 5"/>
</dbReference>
<feature type="domain" description="Major facilitator superfamily (MFS) profile" evidence="8">
    <location>
        <begin position="56"/>
        <end position="537"/>
    </location>
</feature>
<feature type="region of interest" description="Disordered" evidence="6">
    <location>
        <begin position="1"/>
        <end position="33"/>
    </location>
</feature>
<name>A0A7R8V1J1_HERIL</name>
<dbReference type="SUPFAM" id="SSF103473">
    <property type="entry name" value="MFS general substrate transporter"/>
    <property type="match status" value="1"/>
</dbReference>
<comment type="subcellular location">
    <subcellularLocation>
        <location evidence="1">Membrane</location>
        <topology evidence="1">Multi-pass membrane protein</topology>
    </subcellularLocation>
</comment>
<proteinExistence type="predicted"/>
<keyword evidence="10" id="KW-1185">Reference proteome</keyword>